<dbReference type="Pfam" id="PF14938">
    <property type="entry name" value="SNAP"/>
    <property type="match status" value="1"/>
</dbReference>
<dbReference type="InterPro" id="IPR001387">
    <property type="entry name" value="Cro/C1-type_HTH"/>
</dbReference>
<dbReference type="CDD" id="cd00093">
    <property type="entry name" value="HTH_XRE"/>
    <property type="match status" value="1"/>
</dbReference>
<dbReference type="SMART" id="SM00530">
    <property type="entry name" value="HTH_XRE"/>
    <property type="match status" value="1"/>
</dbReference>
<comment type="caution">
    <text evidence="2">The sequence shown here is derived from an EMBL/GenBank/DDBJ whole genome shotgun (WGS) entry which is preliminary data.</text>
</comment>
<dbReference type="Pfam" id="PF01381">
    <property type="entry name" value="HTH_3"/>
    <property type="match status" value="1"/>
</dbReference>
<dbReference type="PROSITE" id="PS50943">
    <property type="entry name" value="HTH_CROC1"/>
    <property type="match status" value="1"/>
</dbReference>
<dbReference type="InterPro" id="IPR019734">
    <property type="entry name" value="TPR_rpt"/>
</dbReference>
<dbReference type="SUPFAM" id="SSF81901">
    <property type="entry name" value="HCP-like"/>
    <property type="match status" value="1"/>
</dbReference>
<dbReference type="SUPFAM" id="SSF47413">
    <property type="entry name" value="lambda repressor-like DNA-binding domains"/>
    <property type="match status" value="1"/>
</dbReference>
<protein>
    <submittedName>
        <fullName evidence="2">Helix-turn-helix transcriptional regulator</fullName>
    </submittedName>
</protein>
<dbReference type="Gene3D" id="1.10.260.40">
    <property type="entry name" value="lambda repressor-like DNA-binding domains"/>
    <property type="match status" value="1"/>
</dbReference>
<dbReference type="EMBL" id="JAROCA020000002">
    <property type="protein sequence ID" value="MDY0406636.1"/>
    <property type="molecule type" value="Genomic_DNA"/>
</dbReference>
<reference evidence="2 3" key="1">
    <citation type="submission" date="2023-10" db="EMBL/GenBank/DDBJ databases">
        <title>179-bfca-hs.</title>
        <authorList>
            <person name="Miliotis G."/>
            <person name="Sengupta P."/>
            <person name="Hameed A."/>
            <person name="Chuvochina M."/>
            <person name="Mcdonagh F."/>
            <person name="Simpson A.C."/>
            <person name="Singh N.K."/>
            <person name="Rekha P.D."/>
            <person name="Raman K."/>
            <person name="Hugenholtz P."/>
            <person name="Venkateswaran K."/>
        </authorList>
    </citation>
    <scope>NUCLEOTIDE SEQUENCE [LARGE SCALE GENOMIC DNA]</scope>
    <source>
        <strain evidence="2 3">179-BFC-A-HS</strain>
    </source>
</reference>
<gene>
    <name evidence="2" type="ORF">P5G51_015845</name>
</gene>
<evidence type="ECO:0000313" key="3">
    <source>
        <dbReference type="Proteomes" id="UP001228376"/>
    </source>
</evidence>
<dbReference type="SMART" id="SM00028">
    <property type="entry name" value="TPR"/>
    <property type="match status" value="4"/>
</dbReference>
<dbReference type="Proteomes" id="UP001228376">
    <property type="component" value="Unassembled WGS sequence"/>
</dbReference>
<feature type="domain" description="HTH cro/C1-type" evidence="1">
    <location>
        <begin position="7"/>
        <end position="61"/>
    </location>
</feature>
<accession>A0ABU5CJZ4</accession>
<proteinExistence type="predicted"/>
<dbReference type="RefSeq" id="WP_320385019.1">
    <property type="nucleotide sequence ID" value="NZ_JAROCA020000002.1"/>
</dbReference>
<keyword evidence="3" id="KW-1185">Reference proteome</keyword>
<name>A0ABU5CJZ4_9BACI</name>
<dbReference type="InterPro" id="IPR010982">
    <property type="entry name" value="Lambda_DNA-bd_dom_sf"/>
</dbReference>
<dbReference type="InterPro" id="IPR011990">
    <property type="entry name" value="TPR-like_helical_dom_sf"/>
</dbReference>
<dbReference type="Gene3D" id="1.25.40.10">
    <property type="entry name" value="Tetratricopeptide repeat domain"/>
    <property type="match status" value="1"/>
</dbReference>
<evidence type="ECO:0000259" key="1">
    <source>
        <dbReference type="PROSITE" id="PS50943"/>
    </source>
</evidence>
<sequence length="328" mass="38627">MEIGAFIKLQRIKREMTQEELARGIVSMSYLSKIENQKTEASPEVISLLCTRLGLEIDSERDMTIKEKCQNWYDSLYEVNDKQEIIDTYEELNELLSLVRSDSLAMFEIHKVRYYLVLGEYDKALEQINKLNDMSSAFDNLHQYYWYKFKGNYSYLNGDLNNAMRMYNMAEEKVTKIYLKETEVADLNYVIAVTHSNLRNTLEAMEYAEKAIDIFQKDYNFYRCAQCHILLGISYRRIRMYDKAIENQSLAKHLGEINNNESIVQLVNQNLGNLYATKGLTTKAIHYYEEVVRSGEDVVKLNERLLAVTSLIKRILSYRQYRKNIRDD</sequence>
<evidence type="ECO:0000313" key="2">
    <source>
        <dbReference type="EMBL" id="MDY0406636.1"/>
    </source>
</evidence>
<organism evidence="2 3">
    <name type="scientific">Tigheibacillus jepli</name>
    <dbReference type="NCBI Taxonomy" id="3035914"/>
    <lineage>
        <taxon>Bacteria</taxon>
        <taxon>Bacillati</taxon>
        <taxon>Bacillota</taxon>
        <taxon>Bacilli</taxon>
        <taxon>Bacillales</taxon>
        <taxon>Bacillaceae</taxon>
        <taxon>Tigheibacillus</taxon>
    </lineage>
</organism>